<evidence type="ECO:0000313" key="1">
    <source>
        <dbReference type="EMBL" id="GLC30986.1"/>
    </source>
</evidence>
<comment type="caution">
    <text evidence="1">The sequence shown here is derived from an EMBL/GenBank/DDBJ whole genome shotgun (WGS) entry which is preliminary data.</text>
</comment>
<accession>A0ABQ5N700</accession>
<organism evidence="1 2">
    <name type="scientific">Clostridium omnivorum</name>
    <dbReference type="NCBI Taxonomy" id="1604902"/>
    <lineage>
        <taxon>Bacteria</taxon>
        <taxon>Bacillati</taxon>
        <taxon>Bacillota</taxon>
        <taxon>Clostridia</taxon>
        <taxon>Eubacteriales</taxon>
        <taxon>Clostridiaceae</taxon>
        <taxon>Clostridium</taxon>
    </lineage>
</organism>
<dbReference type="RefSeq" id="WP_264850264.1">
    <property type="nucleotide sequence ID" value="NZ_BRXR01000001.1"/>
</dbReference>
<dbReference type="Proteomes" id="UP001208567">
    <property type="component" value="Unassembled WGS sequence"/>
</dbReference>
<dbReference type="EMBL" id="BRXR01000001">
    <property type="protein sequence ID" value="GLC30986.1"/>
    <property type="molecule type" value="Genomic_DNA"/>
</dbReference>
<keyword evidence="2" id="KW-1185">Reference proteome</keyword>
<gene>
    <name evidence="1" type="ORF">bsdE14_23960</name>
</gene>
<protein>
    <submittedName>
        <fullName evidence="1">Uncharacterized protein</fullName>
    </submittedName>
</protein>
<sequence length="58" mass="6787">MEIIELRKRIGFINSFIEKLDRETLPSSDKKVMLRLYASTLKINLTDNLINNIIKVSH</sequence>
<proteinExistence type="predicted"/>
<evidence type="ECO:0000313" key="2">
    <source>
        <dbReference type="Proteomes" id="UP001208567"/>
    </source>
</evidence>
<reference evidence="1 2" key="1">
    <citation type="journal article" date="2024" name="Int. J. Syst. Evol. Microbiol.">
        <title>Clostridium omnivorum sp. nov., isolated from anoxic soil under the treatment of reductive soil disinfestation.</title>
        <authorList>
            <person name="Ueki A."/>
            <person name="Tonouchi A."/>
            <person name="Kaku N."/>
            <person name="Honma S."/>
            <person name="Ueki K."/>
        </authorList>
    </citation>
    <scope>NUCLEOTIDE SEQUENCE [LARGE SCALE GENOMIC DNA]</scope>
    <source>
        <strain evidence="1 2">E14</strain>
    </source>
</reference>
<name>A0ABQ5N700_9CLOT</name>